<keyword evidence="1" id="KW-0812">Transmembrane</keyword>
<evidence type="ECO:0000256" key="1">
    <source>
        <dbReference type="SAM" id="Phobius"/>
    </source>
</evidence>
<accession>A0ABU8BFG3</accession>
<dbReference type="EMBL" id="JAZHRV010000001">
    <property type="protein sequence ID" value="MEH2557284.1"/>
    <property type="molecule type" value="Genomic_DNA"/>
</dbReference>
<evidence type="ECO:0000259" key="3">
    <source>
        <dbReference type="Pfam" id="PF07589"/>
    </source>
</evidence>
<dbReference type="Pfam" id="PF07589">
    <property type="entry name" value="PEP-CTERM"/>
    <property type="match status" value="1"/>
</dbReference>
<evidence type="ECO:0000313" key="4">
    <source>
        <dbReference type="EMBL" id="MEH2557284.1"/>
    </source>
</evidence>
<keyword evidence="5" id="KW-1185">Reference proteome</keyword>
<dbReference type="Proteomes" id="UP001364224">
    <property type="component" value="Unassembled WGS sequence"/>
</dbReference>
<dbReference type="RefSeq" id="WP_334483279.1">
    <property type="nucleotide sequence ID" value="NZ_JAZHRV010000001.1"/>
</dbReference>
<keyword evidence="1" id="KW-0472">Membrane</keyword>
<dbReference type="NCBIfam" id="TIGR02595">
    <property type="entry name" value="PEP_CTERM"/>
    <property type="match status" value="1"/>
</dbReference>
<name>A0ABU8BFG3_9BRAD</name>
<proteinExistence type="predicted"/>
<feature type="domain" description="Ice-binding protein C-terminal" evidence="3">
    <location>
        <begin position="196"/>
        <end position="215"/>
    </location>
</feature>
<protein>
    <recommendedName>
        <fullName evidence="3">Ice-binding protein C-terminal domain-containing protein</fullName>
    </recommendedName>
</protein>
<keyword evidence="2" id="KW-0732">Signal</keyword>
<sequence length="230" mass="23843">MKKLITSALVGVALFGLATVPASAAFLTGVFDVTVWNGAPNSVDSNNLANAVPSGTADAHFTYTGPLNWVDNSPQNTTSAGNLASNFLTLANISGYSSPNSSIADVAAFGNTSLSVAGDAYVTFFKITGTYYGPGGTITHDDGATLFINGSLRLLSPAETSAITQGFTNPLGEAPATFELWYVSANGAPSVLQVTAVPEPATWAMMILGFFGVGFVAYRNRQNREAVRLA</sequence>
<dbReference type="NCBIfam" id="NF035944">
    <property type="entry name" value="PEPxxWA-CTERM"/>
    <property type="match status" value="1"/>
</dbReference>
<comment type="caution">
    <text evidence="4">The sequence shown here is derived from an EMBL/GenBank/DDBJ whole genome shotgun (WGS) entry which is preliminary data.</text>
</comment>
<gene>
    <name evidence="4" type="ORF">V1286_004813</name>
</gene>
<feature type="signal peptide" evidence="2">
    <location>
        <begin position="1"/>
        <end position="24"/>
    </location>
</feature>
<evidence type="ECO:0000256" key="2">
    <source>
        <dbReference type="SAM" id="SignalP"/>
    </source>
</evidence>
<feature type="transmembrane region" description="Helical" evidence="1">
    <location>
        <begin position="201"/>
        <end position="218"/>
    </location>
</feature>
<dbReference type="InterPro" id="IPR013424">
    <property type="entry name" value="Ice-binding_C"/>
</dbReference>
<organism evidence="4 5">
    <name type="scientific">Bradyrhizobium algeriense</name>
    <dbReference type="NCBI Taxonomy" id="634784"/>
    <lineage>
        <taxon>Bacteria</taxon>
        <taxon>Pseudomonadati</taxon>
        <taxon>Pseudomonadota</taxon>
        <taxon>Alphaproteobacteria</taxon>
        <taxon>Hyphomicrobiales</taxon>
        <taxon>Nitrobacteraceae</taxon>
        <taxon>Bradyrhizobium</taxon>
    </lineage>
</organism>
<reference evidence="4 5" key="1">
    <citation type="submission" date="2024-02" db="EMBL/GenBank/DDBJ databases">
        <title>Adaptive strategies in a cosmopolitan and abundant soil bacterium.</title>
        <authorList>
            <person name="Carini P."/>
        </authorList>
    </citation>
    <scope>NUCLEOTIDE SEQUENCE [LARGE SCALE GENOMIC DNA]</scope>
    <source>
        <strain evidence="4 5">AZCC 1608</strain>
    </source>
</reference>
<keyword evidence="1" id="KW-1133">Transmembrane helix</keyword>
<evidence type="ECO:0000313" key="5">
    <source>
        <dbReference type="Proteomes" id="UP001364224"/>
    </source>
</evidence>
<feature type="chain" id="PRO_5046867023" description="Ice-binding protein C-terminal domain-containing protein" evidence="2">
    <location>
        <begin position="25"/>
        <end position="230"/>
    </location>
</feature>